<dbReference type="Proteomes" id="UP000193920">
    <property type="component" value="Unassembled WGS sequence"/>
</dbReference>
<sequence>MTEKSRNLFYKFVGGVTVATLVAIGLWWLNSLDDEEEFSDFIQNADNDSNINFNENHTKIKIVISGKNIILNSSNPKEIDDKQIATLFALSDNFDIYIVIQVKDENEQNEIFNSISKHEIFKTGILNINKVLFCSTAPGKGHIARHIEPYIFIDDNVETIENFSKFIPRTICITESDPISLKDKNNVEIVNSLEKCSLMKFKIN</sequence>
<keyword evidence="1" id="KW-0812">Transmembrane</keyword>
<dbReference type="Pfam" id="PF22978">
    <property type="entry name" value="HAD_Pex22"/>
    <property type="match status" value="1"/>
</dbReference>
<dbReference type="PANTHER" id="PTHR34126:SF1">
    <property type="entry name" value="PEROXISOME BIOGENESIS PROTEIN 22"/>
    <property type="match status" value="1"/>
</dbReference>
<protein>
    <recommendedName>
        <fullName evidence="4">Peroxisome assembly protein 22</fullName>
    </recommendedName>
</protein>
<evidence type="ECO:0000313" key="3">
    <source>
        <dbReference type="Proteomes" id="UP000193920"/>
    </source>
</evidence>
<evidence type="ECO:0000256" key="1">
    <source>
        <dbReference type="SAM" id="Phobius"/>
    </source>
</evidence>
<organism evidence="2 3">
    <name type="scientific">Neocallimastix californiae</name>
    <dbReference type="NCBI Taxonomy" id="1754190"/>
    <lineage>
        <taxon>Eukaryota</taxon>
        <taxon>Fungi</taxon>
        <taxon>Fungi incertae sedis</taxon>
        <taxon>Chytridiomycota</taxon>
        <taxon>Chytridiomycota incertae sedis</taxon>
        <taxon>Neocallimastigomycetes</taxon>
        <taxon>Neocallimastigales</taxon>
        <taxon>Neocallimastigaceae</taxon>
        <taxon>Neocallimastix</taxon>
    </lineage>
</organism>
<comment type="caution">
    <text evidence="2">The sequence shown here is derived from an EMBL/GenBank/DDBJ whole genome shotgun (WGS) entry which is preliminary data.</text>
</comment>
<keyword evidence="3" id="KW-1185">Reference proteome</keyword>
<gene>
    <name evidence="2" type="ORF">LY90DRAFT_671093</name>
</gene>
<evidence type="ECO:0008006" key="4">
    <source>
        <dbReference type="Google" id="ProtNLM"/>
    </source>
</evidence>
<dbReference type="AlphaFoldDB" id="A0A1Y2CLQ5"/>
<keyword evidence="1" id="KW-0472">Membrane</keyword>
<dbReference type="OrthoDB" id="77656at2759"/>
<dbReference type="EMBL" id="MCOG01000103">
    <property type="protein sequence ID" value="ORY47940.1"/>
    <property type="molecule type" value="Genomic_DNA"/>
</dbReference>
<dbReference type="GO" id="GO:0007031">
    <property type="term" value="P:peroxisome organization"/>
    <property type="evidence" value="ECO:0007669"/>
    <property type="project" value="InterPro"/>
</dbReference>
<proteinExistence type="predicted"/>
<name>A0A1Y2CLQ5_9FUNG</name>
<feature type="transmembrane region" description="Helical" evidence="1">
    <location>
        <begin position="12"/>
        <end position="29"/>
    </location>
</feature>
<dbReference type="InterPro" id="IPR037485">
    <property type="entry name" value="PEX22"/>
</dbReference>
<dbReference type="SMR" id="A0A1Y2CLQ5"/>
<keyword evidence="1" id="KW-1133">Transmembrane helix</keyword>
<evidence type="ECO:0000313" key="2">
    <source>
        <dbReference type="EMBL" id="ORY47940.1"/>
    </source>
</evidence>
<reference evidence="2 3" key="1">
    <citation type="submission" date="2016-08" db="EMBL/GenBank/DDBJ databases">
        <title>A Parts List for Fungal Cellulosomes Revealed by Comparative Genomics.</title>
        <authorList>
            <consortium name="DOE Joint Genome Institute"/>
            <person name="Haitjema C.H."/>
            <person name="Gilmore S.P."/>
            <person name="Henske J.K."/>
            <person name="Solomon K.V."/>
            <person name="De Groot R."/>
            <person name="Kuo A."/>
            <person name="Mondo S.J."/>
            <person name="Salamov A.A."/>
            <person name="Labutti K."/>
            <person name="Zhao Z."/>
            <person name="Chiniquy J."/>
            <person name="Barry K."/>
            <person name="Brewer H.M."/>
            <person name="Purvine S.O."/>
            <person name="Wright A.T."/>
            <person name="Boxma B."/>
            <person name="Van Alen T."/>
            <person name="Hackstein J.H."/>
            <person name="Baker S.E."/>
            <person name="Grigoriev I.V."/>
            <person name="O'Malley M.A."/>
        </authorList>
    </citation>
    <scope>NUCLEOTIDE SEQUENCE [LARGE SCALE GENOMIC DNA]</scope>
    <source>
        <strain evidence="2 3">G1</strain>
    </source>
</reference>
<dbReference type="PANTHER" id="PTHR34126">
    <property type="entry name" value="PEROXISOME BIOGENESIS PROTEIN 22"/>
    <property type="match status" value="1"/>
</dbReference>
<accession>A0A1Y2CLQ5</accession>